<dbReference type="EMBL" id="JACCFL010000001">
    <property type="protein sequence ID" value="NYJ25921.1"/>
    <property type="molecule type" value="Genomic_DNA"/>
</dbReference>
<keyword evidence="1" id="KW-0472">Membrane</keyword>
<feature type="transmembrane region" description="Helical" evidence="1">
    <location>
        <begin position="6"/>
        <end position="27"/>
    </location>
</feature>
<evidence type="ECO:0000256" key="1">
    <source>
        <dbReference type="SAM" id="Phobius"/>
    </source>
</evidence>
<dbReference type="Proteomes" id="UP000578352">
    <property type="component" value="Unassembled WGS sequence"/>
</dbReference>
<organism evidence="2 3">
    <name type="scientific">Leifsonia shinshuensis</name>
    <dbReference type="NCBI Taxonomy" id="150026"/>
    <lineage>
        <taxon>Bacteria</taxon>
        <taxon>Bacillati</taxon>
        <taxon>Actinomycetota</taxon>
        <taxon>Actinomycetes</taxon>
        <taxon>Micrococcales</taxon>
        <taxon>Microbacteriaceae</taxon>
        <taxon>Leifsonia</taxon>
    </lineage>
</organism>
<evidence type="ECO:0000313" key="3">
    <source>
        <dbReference type="Proteomes" id="UP000578352"/>
    </source>
</evidence>
<reference evidence="2 3" key="1">
    <citation type="submission" date="2020-07" db="EMBL/GenBank/DDBJ databases">
        <title>Sequencing the genomes of 1000 actinobacteria strains.</title>
        <authorList>
            <person name="Klenk H.-P."/>
        </authorList>
    </citation>
    <scope>NUCLEOTIDE SEQUENCE [LARGE SCALE GENOMIC DNA]</scope>
    <source>
        <strain evidence="2 3">DSM 15165</strain>
    </source>
</reference>
<keyword evidence="1" id="KW-0812">Transmembrane</keyword>
<comment type="caution">
    <text evidence="2">The sequence shown here is derived from an EMBL/GenBank/DDBJ whole genome shotgun (WGS) entry which is preliminary data.</text>
</comment>
<sequence length="53" mass="5816">MNDLDLRALVPLTIGLVVAGLTVALALTDALRVRRAHAKLDHASRRPRKPPEH</sequence>
<dbReference type="RefSeq" id="WP_179608889.1">
    <property type="nucleotide sequence ID" value="NZ_BAABEH010000001.1"/>
</dbReference>
<protein>
    <submittedName>
        <fullName evidence="2">Uncharacterized protein</fullName>
    </submittedName>
</protein>
<name>A0A853D3B3_9MICO</name>
<accession>A0A853D3B3</accession>
<evidence type="ECO:0000313" key="2">
    <source>
        <dbReference type="EMBL" id="NYJ25921.1"/>
    </source>
</evidence>
<proteinExistence type="predicted"/>
<keyword evidence="1" id="KW-1133">Transmembrane helix</keyword>
<gene>
    <name evidence="2" type="ORF">HNR13_004208</name>
</gene>
<dbReference type="AlphaFoldDB" id="A0A853D3B3"/>